<proteinExistence type="predicted"/>
<evidence type="ECO:0000313" key="1">
    <source>
        <dbReference type="EMBL" id="KAI5082770.1"/>
    </source>
</evidence>
<accession>A0A9D4VA89</accession>
<organism evidence="1 2">
    <name type="scientific">Adiantum capillus-veneris</name>
    <name type="common">Maidenhair fern</name>
    <dbReference type="NCBI Taxonomy" id="13818"/>
    <lineage>
        <taxon>Eukaryota</taxon>
        <taxon>Viridiplantae</taxon>
        <taxon>Streptophyta</taxon>
        <taxon>Embryophyta</taxon>
        <taxon>Tracheophyta</taxon>
        <taxon>Polypodiopsida</taxon>
        <taxon>Polypodiidae</taxon>
        <taxon>Polypodiales</taxon>
        <taxon>Pteridineae</taxon>
        <taxon>Pteridaceae</taxon>
        <taxon>Vittarioideae</taxon>
        <taxon>Adiantum</taxon>
    </lineage>
</organism>
<protein>
    <submittedName>
        <fullName evidence="1">Uncharacterized protein</fullName>
    </submittedName>
</protein>
<sequence>MQCFLNGNDSFHNSGLRALVNFLEAPWHGIIIIARIGRKEEGEEEGVRSRSIDFSSMIFHGGGVDR</sequence>
<dbReference type="AlphaFoldDB" id="A0A9D4VA89"/>
<keyword evidence="2" id="KW-1185">Reference proteome</keyword>
<dbReference type="Proteomes" id="UP000886520">
    <property type="component" value="Chromosome 3"/>
</dbReference>
<gene>
    <name evidence="1" type="ORF">GOP47_0002513</name>
</gene>
<comment type="caution">
    <text evidence="1">The sequence shown here is derived from an EMBL/GenBank/DDBJ whole genome shotgun (WGS) entry which is preliminary data.</text>
</comment>
<reference evidence="1" key="1">
    <citation type="submission" date="2021-01" db="EMBL/GenBank/DDBJ databases">
        <title>Adiantum capillus-veneris genome.</title>
        <authorList>
            <person name="Fang Y."/>
            <person name="Liao Q."/>
        </authorList>
    </citation>
    <scope>NUCLEOTIDE SEQUENCE</scope>
    <source>
        <strain evidence="1">H3</strain>
        <tissue evidence="1">Leaf</tissue>
    </source>
</reference>
<dbReference type="EMBL" id="JABFUD020000002">
    <property type="protein sequence ID" value="KAI5082770.1"/>
    <property type="molecule type" value="Genomic_DNA"/>
</dbReference>
<name>A0A9D4VA89_ADICA</name>
<evidence type="ECO:0000313" key="2">
    <source>
        <dbReference type="Proteomes" id="UP000886520"/>
    </source>
</evidence>